<accession>A0ABW1ZYD6</accession>
<sequence length="294" mass="31840">MTLNTQLQEYALRVESALDARLQHRSIEPRLQEAMQYALFNGGKRIRPCLVYLSNQLLGGDVRNADPAACAIEAVHSYSLVHDDLPAMDDDDLRRGKPTCHIAFDEATAILAGDALQCIAFEWLSDDDSGLEAAQRLQMVRTLARAAGDRGMVAGQAFDLAHVGRPLTLEQLQQMHSHKTGALLTAAVELGALSAGIDSGDAWQALKRYGDAIGLAFQVQDDILDIEGETVTLGKPQGSDLAQNKPTFPALLGLTQAKAKLQHLHREALAALEPFGADATALRQLADYIVSRDH</sequence>
<keyword evidence="3 7" id="KW-0808">Transferase</keyword>
<dbReference type="SUPFAM" id="SSF48576">
    <property type="entry name" value="Terpenoid synthases"/>
    <property type="match status" value="1"/>
</dbReference>
<evidence type="ECO:0000256" key="6">
    <source>
        <dbReference type="ARBA" id="ARBA00023229"/>
    </source>
</evidence>
<dbReference type="SFLD" id="SFLDG01017">
    <property type="entry name" value="Polyprenyl_Transferase_Like"/>
    <property type="match status" value="1"/>
</dbReference>
<dbReference type="SFLD" id="SFLDS00005">
    <property type="entry name" value="Isoprenoid_Synthase_Type_I"/>
    <property type="match status" value="1"/>
</dbReference>
<dbReference type="PROSITE" id="PS00723">
    <property type="entry name" value="POLYPRENYL_SYNTHASE_1"/>
    <property type="match status" value="1"/>
</dbReference>
<keyword evidence="9" id="KW-1185">Reference proteome</keyword>
<protein>
    <submittedName>
        <fullName evidence="8">Polyprenyl synthetase family protein</fullName>
        <ecNumber evidence="8">2.5.1.-</ecNumber>
    </submittedName>
</protein>
<dbReference type="EMBL" id="JBHSWE010000001">
    <property type="protein sequence ID" value="MFC6670190.1"/>
    <property type="molecule type" value="Genomic_DNA"/>
</dbReference>
<comment type="similarity">
    <text evidence="2 7">Belongs to the FPP/GGPP synthase family.</text>
</comment>
<evidence type="ECO:0000256" key="5">
    <source>
        <dbReference type="ARBA" id="ARBA00022842"/>
    </source>
</evidence>
<evidence type="ECO:0000256" key="4">
    <source>
        <dbReference type="ARBA" id="ARBA00022723"/>
    </source>
</evidence>
<dbReference type="InterPro" id="IPR008949">
    <property type="entry name" value="Isoprenoid_synthase_dom_sf"/>
</dbReference>
<dbReference type="PANTHER" id="PTHR43281:SF1">
    <property type="entry name" value="FARNESYL DIPHOSPHATE SYNTHASE"/>
    <property type="match status" value="1"/>
</dbReference>
<evidence type="ECO:0000256" key="2">
    <source>
        <dbReference type="ARBA" id="ARBA00006706"/>
    </source>
</evidence>
<evidence type="ECO:0000313" key="8">
    <source>
        <dbReference type="EMBL" id="MFC6670190.1"/>
    </source>
</evidence>
<evidence type="ECO:0000256" key="7">
    <source>
        <dbReference type="RuleBase" id="RU004466"/>
    </source>
</evidence>
<comment type="cofactor">
    <cofactor evidence="1">
        <name>Mg(2+)</name>
        <dbReference type="ChEBI" id="CHEBI:18420"/>
    </cofactor>
</comment>
<keyword evidence="5" id="KW-0460">Magnesium</keyword>
<dbReference type="PANTHER" id="PTHR43281">
    <property type="entry name" value="FARNESYL DIPHOSPHATE SYNTHASE"/>
    <property type="match status" value="1"/>
</dbReference>
<dbReference type="RefSeq" id="WP_379908696.1">
    <property type="nucleotide sequence ID" value="NZ_JBHSWE010000001.1"/>
</dbReference>
<dbReference type="InterPro" id="IPR000092">
    <property type="entry name" value="Polyprenyl_synt"/>
</dbReference>
<dbReference type="PROSITE" id="PS00444">
    <property type="entry name" value="POLYPRENYL_SYNTHASE_2"/>
    <property type="match status" value="1"/>
</dbReference>
<reference evidence="9" key="1">
    <citation type="journal article" date="2019" name="Int. J. Syst. Evol. Microbiol.">
        <title>The Global Catalogue of Microorganisms (GCM) 10K type strain sequencing project: providing services to taxonomists for standard genome sequencing and annotation.</title>
        <authorList>
            <consortium name="The Broad Institute Genomics Platform"/>
            <consortium name="The Broad Institute Genome Sequencing Center for Infectious Disease"/>
            <person name="Wu L."/>
            <person name="Ma J."/>
        </authorList>
    </citation>
    <scope>NUCLEOTIDE SEQUENCE [LARGE SCALE GENOMIC DNA]</scope>
    <source>
        <strain evidence="9">NBRC 111756</strain>
    </source>
</reference>
<dbReference type="GO" id="GO:0016740">
    <property type="term" value="F:transferase activity"/>
    <property type="evidence" value="ECO:0007669"/>
    <property type="project" value="UniProtKB-KW"/>
</dbReference>
<name>A0ABW1ZYD6_9GAMM</name>
<dbReference type="InterPro" id="IPR053378">
    <property type="entry name" value="Prenyl_diphosphate_synthase"/>
</dbReference>
<evidence type="ECO:0000256" key="3">
    <source>
        <dbReference type="ARBA" id="ARBA00022679"/>
    </source>
</evidence>
<dbReference type="InterPro" id="IPR033749">
    <property type="entry name" value="Polyprenyl_synt_CS"/>
</dbReference>
<dbReference type="Proteomes" id="UP001596422">
    <property type="component" value="Unassembled WGS sequence"/>
</dbReference>
<dbReference type="EC" id="2.5.1.-" evidence="8"/>
<keyword evidence="6" id="KW-0414">Isoprene biosynthesis</keyword>
<gene>
    <name evidence="8" type="ORF">ACFQDL_08905</name>
</gene>
<organism evidence="8 9">
    <name type="scientific">Marinobacterium aestuariivivens</name>
    <dbReference type="NCBI Taxonomy" id="1698799"/>
    <lineage>
        <taxon>Bacteria</taxon>
        <taxon>Pseudomonadati</taxon>
        <taxon>Pseudomonadota</taxon>
        <taxon>Gammaproteobacteria</taxon>
        <taxon>Oceanospirillales</taxon>
        <taxon>Oceanospirillaceae</taxon>
        <taxon>Marinobacterium</taxon>
    </lineage>
</organism>
<dbReference type="NCBIfam" id="NF045485">
    <property type="entry name" value="FPPsyn"/>
    <property type="match status" value="1"/>
</dbReference>
<keyword evidence="4" id="KW-0479">Metal-binding</keyword>
<proteinExistence type="inferred from homology"/>
<dbReference type="Gene3D" id="1.10.600.10">
    <property type="entry name" value="Farnesyl Diphosphate Synthase"/>
    <property type="match status" value="1"/>
</dbReference>
<comment type="caution">
    <text evidence="8">The sequence shown here is derived from an EMBL/GenBank/DDBJ whole genome shotgun (WGS) entry which is preliminary data.</text>
</comment>
<dbReference type="CDD" id="cd00685">
    <property type="entry name" value="Trans_IPPS_HT"/>
    <property type="match status" value="1"/>
</dbReference>
<dbReference type="Pfam" id="PF00348">
    <property type="entry name" value="polyprenyl_synt"/>
    <property type="match status" value="1"/>
</dbReference>
<evidence type="ECO:0000256" key="1">
    <source>
        <dbReference type="ARBA" id="ARBA00001946"/>
    </source>
</evidence>
<evidence type="ECO:0000313" key="9">
    <source>
        <dbReference type="Proteomes" id="UP001596422"/>
    </source>
</evidence>